<comment type="subunit">
    <text evidence="7">Component of the Mediator complex.</text>
</comment>
<feature type="compositionally biased region" description="Low complexity" evidence="8">
    <location>
        <begin position="229"/>
        <end position="248"/>
    </location>
</feature>
<sequence>MLQDSSLNQIQQFLLPSVSNQPVNDLTIASPATASLASTPKTVNIINPTSSNIQQSEFIPHIFYSLYQITKDPNNSANQLETTTSSIKNKLKNCKKFIENDVNSINLLSKSIDEWEIYLKQRDQEIAVRQKLLSNLNLQITDILDENMDSQNNNEEKSSHRTITMDNPLIPENKELAVNNVEFDLAFAPKTNITADIAESEVKKTNGTASGINGINEASIYNDSIINTSNNDGENGQNNNINVNSIPNADDNNGVIDPTKMNDTNASPNTFSNEDISMTDI</sequence>
<evidence type="ECO:0000256" key="7">
    <source>
        <dbReference type="RuleBase" id="RU364145"/>
    </source>
</evidence>
<dbReference type="RefSeq" id="XP_004181631.1">
    <property type="nucleotide sequence ID" value="XM_004181583.1"/>
</dbReference>
<dbReference type="HOGENOM" id="CLU_991051_0_0_1"/>
<reference evidence="9 10" key="1">
    <citation type="journal article" date="2011" name="Proc. Natl. Acad. Sci. U.S.A.">
        <title>Evolutionary erosion of yeast sex chromosomes by mating-type switching accidents.</title>
        <authorList>
            <person name="Gordon J.L."/>
            <person name="Armisen D."/>
            <person name="Proux-Wera E."/>
            <person name="Oheigeartaigh S.S."/>
            <person name="Byrne K.P."/>
            <person name="Wolfe K.H."/>
        </authorList>
    </citation>
    <scope>NUCLEOTIDE SEQUENCE [LARGE SCALE GENOMIC DNA]</scope>
    <source>
        <strain evidence="10">ATCC 34711 / CBS 6284 / DSM 70876 / NBRC 10599 / NRRL Y-10934 / UCD 77-7</strain>
    </source>
</reference>
<keyword evidence="5 7" id="KW-0804">Transcription</keyword>
<feature type="region of interest" description="Disordered" evidence="8">
    <location>
        <begin position="229"/>
        <end position="281"/>
    </location>
</feature>
<comment type="function">
    <text evidence="7">Component of the Mediator complex, a coactivator involved in the regulated transcription of nearly all RNA polymerase II-dependent genes. Mediator functions as a bridge to convey information from gene-specific regulatory proteins to the basal RNA polymerase II transcription machinery. Mediator is recruited to promoters by direct interactions with regulatory proteins and serves as a scaffold for the assembly of a functional preinitiation complex with RNA polymerase II and the general transcription factors.</text>
</comment>
<organism evidence="9 10">
    <name type="scientific">Henningerozyma blattae (strain ATCC 34711 / CBS 6284 / DSM 70876 / NBRC 10599 / NRRL Y-10934 / UCD 77-7)</name>
    <name type="common">Yeast</name>
    <name type="synonym">Tetrapisispora blattae</name>
    <dbReference type="NCBI Taxonomy" id="1071380"/>
    <lineage>
        <taxon>Eukaryota</taxon>
        <taxon>Fungi</taxon>
        <taxon>Dikarya</taxon>
        <taxon>Ascomycota</taxon>
        <taxon>Saccharomycotina</taxon>
        <taxon>Saccharomycetes</taxon>
        <taxon>Saccharomycetales</taxon>
        <taxon>Saccharomycetaceae</taxon>
        <taxon>Henningerozyma</taxon>
    </lineage>
</organism>
<comment type="similarity">
    <text evidence="2 7">Belongs to the Mediator complex subunit 9 family.</text>
</comment>
<evidence type="ECO:0000256" key="6">
    <source>
        <dbReference type="ARBA" id="ARBA00023242"/>
    </source>
</evidence>
<dbReference type="Proteomes" id="UP000002866">
    <property type="component" value="Chromosome 7"/>
</dbReference>
<dbReference type="GeneID" id="14497244"/>
<evidence type="ECO:0000256" key="2">
    <source>
        <dbReference type="ARBA" id="ARBA00008089"/>
    </source>
</evidence>
<evidence type="ECO:0000256" key="4">
    <source>
        <dbReference type="ARBA" id="ARBA00023159"/>
    </source>
</evidence>
<dbReference type="KEGG" id="tbl:TBLA_0G01680"/>
<dbReference type="eggNOG" id="ENOG502S8AG">
    <property type="taxonomic scope" value="Eukaryota"/>
</dbReference>
<dbReference type="InterPro" id="IPR011425">
    <property type="entry name" value="Med9"/>
</dbReference>
<evidence type="ECO:0000313" key="10">
    <source>
        <dbReference type="Proteomes" id="UP000002866"/>
    </source>
</evidence>
<accession>I2H6W0</accession>
<dbReference type="Pfam" id="PF07544">
    <property type="entry name" value="Med9"/>
    <property type="match status" value="1"/>
</dbReference>
<dbReference type="GO" id="GO:0003712">
    <property type="term" value="F:transcription coregulator activity"/>
    <property type="evidence" value="ECO:0007669"/>
    <property type="project" value="InterPro"/>
</dbReference>
<evidence type="ECO:0000256" key="8">
    <source>
        <dbReference type="SAM" id="MobiDB-lite"/>
    </source>
</evidence>
<keyword evidence="3 7" id="KW-0805">Transcription regulation</keyword>
<dbReference type="OrthoDB" id="4069563at2759"/>
<gene>
    <name evidence="9" type="primary">TBLA0G01680</name>
    <name evidence="7" type="synonym">MED9</name>
    <name evidence="9" type="ORF">TBLA_0G01680</name>
</gene>
<proteinExistence type="inferred from homology"/>
<keyword evidence="10" id="KW-1185">Reference proteome</keyword>
<dbReference type="EMBL" id="HE806322">
    <property type="protein sequence ID" value="CCH62112.1"/>
    <property type="molecule type" value="Genomic_DNA"/>
</dbReference>
<name>I2H6W0_HENB6</name>
<dbReference type="GO" id="GO:0016592">
    <property type="term" value="C:mediator complex"/>
    <property type="evidence" value="ECO:0007669"/>
    <property type="project" value="InterPro"/>
</dbReference>
<keyword evidence="4 7" id="KW-0010">Activator</keyword>
<feature type="compositionally biased region" description="Polar residues" evidence="8">
    <location>
        <begin position="261"/>
        <end position="281"/>
    </location>
</feature>
<evidence type="ECO:0000256" key="3">
    <source>
        <dbReference type="ARBA" id="ARBA00023015"/>
    </source>
</evidence>
<keyword evidence="6 7" id="KW-0539">Nucleus</keyword>
<protein>
    <recommendedName>
        <fullName evidence="7">Mediator of RNA polymerase II transcription subunit 9</fullName>
    </recommendedName>
    <alternativeName>
        <fullName evidence="7">Mediator complex subunit 9</fullName>
    </alternativeName>
</protein>
<dbReference type="InParanoid" id="I2H6W0"/>
<dbReference type="STRING" id="1071380.I2H6W0"/>
<dbReference type="GO" id="GO:0006357">
    <property type="term" value="P:regulation of transcription by RNA polymerase II"/>
    <property type="evidence" value="ECO:0007669"/>
    <property type="project" value="InterPro"/>
</dbReference>
<evidence type="ECO:0000256" key="5">
    <source>
        <dbReference type="ARBA" id="ARBA00023163"/>
    </source>
</evidence>
<comment type="subcellular location">
    <subcellularLocation>
        <location evidence="1 7">Nucleus</location>
    </subcellularLocation>
</comment>
<dbReference type="AlphaFoldDB" id="I2H6W0"/>
<evidence type="ECO:0000256" key="1">
    <source>
        <dbReference type="ARBA" id="ARBA00004123"/>
    </source>
</evidence>
<evidence type="ECO:0000313" key="9">
    <source>
        <dbReference type="EMBL" id="CCH62112.1"/>
    </source>
</evidence>